<accession>A0A919QDQ8</accession>
<dbReference type="PANTHER" id="PTHR41521">
    <property type="match status" value="1"/>
</dbReference>
<dbReference type="Proteomes" id="UP000640052">
    <property type="component" value="Unassembled WGS sequence"/>
</dbReference>
<evidence type="ECO:0000259" key="1">
    <source>
        <dbReference type="Pfam" id="PF07045"/>
    </source>
</evidence>
<evidence type="ECO:0000313" key="3">
    <source>
        <dbReference type="Proteomes" id="UP000640052"/>
    </source>
</evidence>
<protein>
    <recommendedName>
        <fullName evidence="1">DUF1330 domain-containing protein</fullName>
    </recommendedName>
</protein>
<proteinExistence type="predicted"/>
<reference evidence="2" key="1">
    <citation type="submission" date="2021-01" db="EMBL/GenBank/DDBJ databases">
        <title>Whole genome shotgun sequence of Acrocarpospora phusangensis NBRC 108782.</title>
        <authorList>
            <person name="Komaki H."/>
            <person name="Tamura T."/>
        </authorList>
    </citation>
    <scope>NUCLEOTIDE SEQUENCE</scope>
    <source>
        <strain evidence="2">NBRC 108782</strain>
    </source>
</reference>
<comment type="caution">
    <text evidence="2">The sequence shown here is derived from an EMBL/GenBank/DDBJ whole genome shotgun (WGS) entry which is preliminary data.</text>
</comment>
<evidence type="ECO:0000313" key="2">
    <source>
        <dbReference type="EMBL" id="GIH24387.1"/>
    </source>
</evidence>
<dbReference type="AlphaFoldDB" id="A0A919QDQ8"/>
<organism evidence="2 3">
    <name type="scientific">Acrocarpospora phusangensis</name>
    <dbReference type="NCBI Taxonomy" id="1070424"/>
    <lineage>
        <taxon>Bacteria</taxon>
        <taxon>Bacillati</taxon>
        <taxon>Actinomycetota</taxon>
        <taxon>Actinomycetes</taxon>
        <taxon>Streptosporangiales</taxon>
        <taxon>Streptosporangiaceae</taxon>
        <taxon>Acrocarpospora</taxon>
    </lineage>
</organism>
<dbReference type="InterPro" id="IPR011008">
    <property type="entry name" value="Dimeric_a/b-barrel"/>
</dbReference>
<dbReference type="EMBL" id="BOOA01000018">
    <property type="protein sequence ID" value="GIH24387.1"/>
    <property type="molecule type" value="Genomic_DNA"/>
</dbReference>
<name>A0A919QDQ8_9ACTN</name>
<feature type="domain" description="DUF1330" evidence="1">
    <location>
        <begin position="2"/>
        <end position="96"/>
    </location>
</feature>
<sequence length="99" mass="10775">MSAYLINHLRIPGDVPNDQLRSYLQQVEGIVTSYGGKWLANGEGTAVEGVWPGRVVLLEFPDLAAIDRWAASPEYQRVVSLRLENAISDVVVVDGLPAA</sequence>
<dbReference type="InterPro" id="IPR010753">
    <property type="entry name" value="DUF1330"/>
</dbReference>
<keyword evidence="3" id="KW-1185">Reference proteome</keyword>
<dbReference type="Gene3D" id="3.30.70.100">
    <property type="match status" value="1"/>
</dbReference>
<dbReference type="Pfam" id="PF07045">
    <property type="entry name" value="DUF1330"/>
    <property type="match status" value="1"/>
</dbReference>
<dbReference type="SUPFAM" id="SSF54909">
    <property type="entry name" value="Dimeric alpha+beta barrel"/>
    <property type="match status" value="1"/>
</dbReference>
<dbReference type="PANTHER" id="PTHR41521:SF4">
    <property type="entry name" value="BLR0684 PROTEIN"/>
    <property type="match status" value="1"/>
</dbReference>
<gene>
    <name evidence="2" type="ORF">Aph01nite_26970</name>
</gene>